<feature type="domain" description="Autotransporter" evidence="2">
    <location>
        <begin position="1797"/>
        <end position="2092"/>
    </location>
</feature>
<reference evidence="3 4" key="1">
    <citation type="submission" date="2019-07" db="EMBL/GenBank/DDBJ databases">
        <title>Complete Genome Sequence of Leptotrichia wadei Strain JMUB3936.</title>
        <authorList>
            <person name="Watanabe S."/>
            <person name="Cui L."/>
        </authorList>
    </citation>
    <scope>NUCLEOTIDE SEQUENCE [LARGE SCALE GENOMIC DNA]</scope>
    <source>
        <strain evidence="3 4">JMUB3936</strain>
    </source>
</reference>
<feature type="compositionally biased region" description="Polar residues" evidence="1">
    <location>
        <begin position="286"/>
        <end position="295"/>
    </location>
</feature>
<gene>
    <name evidence="3" type="ORF">JMUB3936_2134</name>
</gene>
<feature type="region of interest" description="Disordered" evidence="1">
    <location>
        <begin position="286"/>
        <end position="308"/>
    </location>
</feature>
<evidence type="ECO:0000313" key="4">
    <source>
        <dbReference type="Proteomes" id="UP000321944"/>
    </source>
</evidence>
<dbReference type="OrthoDB" id="78031at2"/>
<dbReference type="PROSITE" id="PS51208">
    <property type="entry name" value="AUTOTRANSPORTER"/>
    <property type="match status" value="1"/>
</dbReference>
<evidence type="ECO:0000259" key="2">
    <source>
        <dbReference type="PROSITE" id="PS51208"/>
    </source>
</evidence>
<dbReference type="NCBIfam" id="NF033175">
    <property type="entry name" value="fuso_auto_Nterm"/>
    <property type="match status" value="1"/>
</dbReference>
<dbReference type="InterPro" id="IPR005546">
    <property type="entry name" value="Autotransporte_beta"/>
</dbReference>
<evidence type="ECO:0000313" key="3">
    <source>
        <dbReference type="EMBL" id="BBM55824.1"/>
    </source>
</evidence>
<proteinExistence type="predicted"/>
<dbReference type="Proteomes" id="UP000321944">
    <property type="component" value="Chromosome"/>
</dbReference>
<sequence>MTNNLSQLKRDLKSFAKKCKDFKYTDSALFTFLLNGMLISAGELSAESKDSRISNQVNLINSSIGQMRKDFKHARSENNKLIKNTNLELTQLMEQGDHVTKSPWSNWQIGANDFYNDWHGHFKGRGNRVQDSKFYQRDTTMEKYNYQLKNLSTYGATRLKLDSNNMENPVEIQIDASLRTLAIDKSAPNFVPTTPSGGLPPFDPLMVTSPIINPKNVNISQVPSAPPTDVAYQNVPNWTWGYNVNNPLQNNALIAQVEVLSGTFNNYFSGVGDPLKYNFSGATENGAYTPSNDPGTGTPVPHLPASDAGDSDNTAAFYALSGKVITLPNTMTVNVVGNNSSGGDLNSIYYMGNPSDSGNAEAKLIHKANTNIYGNKIAVVNIDNVTSTGGITFVNRGNIIGHAQNGTFVDASGTALTGATPGNHIFGAYSYGTSESDKIENASDGSVIFYAPESVGWAYSSGNTQGITRSSINNGKMQLFGKNSLGIATDNDTSGEQMAHADIQLNTPIEIYGDESVGASFLSEPDTSSNNFLNSKFNIQVGGSSLTSQDATYGDTKGDLTKVQNSVGLNFDFTNSNNGFTNLDINNYNVVLENNSKNSIALRTGEAKITFNDSANSGITLGGEDNIGYLSDGSANNNLIYNNTANNFKVSGKNAILFAAKDGGTLKVNNSLPLSSTAVSGKGFTLAYSEGAGSTVTLNQGVTGEVVGSDAVLYYAKNSGNVTATEAAVAQPSTVVNSSGVTVITDSSIGTPKVTISGNNGVGFYATNGGQIVAENSFMKLSDGLVGAYSDGSTSNINLKNSILDYKGNGYSIYSGNNGKIDLQGSTVILRGKAIGVQGSSLSDITTNANTKIVVMSNDAIPFEFKDKGIVNLTSIDTDLGIAASGIQVVNGEDGTTAYTNYKKAFIDGMLNYNINADIDKSLAANIANESTDSFKFVKRYLVQRAVLNLQAGKTVTANLNSSDLTATGMKGVVGLDMSSSSSAASNAETQINLAGGSTVNADRTDAGNGAVGLFINYGKVNTNASSTINVEQLTTNPRNDSAVGIYAVNNGSEVNNEGTVNVGGNSSIGLLGLAYREDATTGVPKVNEFGGKPGEGTTNIVNKGNVTLDGTTSHGIYVKNNNSAGTKAGAIGTNTGNGVLTLSGDKSIGMIGDKATLTNDTNAKINMTGQEQVGMFANNSSSLVNRGEINLAASAGSVPSVGIYTNDAATDIVNDGKINGGNKNYGIFGTTVTHGATGEITVGDKGVGIYSTEGNVTLNAGSKVRVGANEGVGVFTTGTAGRTINADTNMTIGDSSFGYVIKNTGTTNLTTNGTATLGNEAKFIYSNNKDITVTNNVPLTSTGNNTYGIYSAGAVTNNADIDFGRGTGSVAIYAIDGGTARNAAGKTITVSGSNLSATPVPEYGMGMATSNGTIINDGTIKVALDEGIGMFASGSGSKAINNGTIELSGKNTKGMYVDNNAVGENWGIIKTVPTANNDGILGVVATGGGVIKNYGQIIVDGPNNKAGYLGSTGTFSNETSGGTTGTVTNTNGADGVVRKVSNPTSKTVAGIEIIAPSAATAATIKINNNIVIPMVIDTNISTPNPSVATVTSPDGTVTTIDLGSTRLGSIPSNEQVGALGMYIDTSGVNYTHPIEGLNNLTGLKRINLIFGNEAARYTDSKVIEVGDNIINPYNNMILSLAASSSGMKFALNAGSLTWFATATQNLSTGALGKVYLVKIPYTAFAQDGNTYNFLGGLEQRYGVETTGREKELFNKLNDLGKGESHILAQAVDEMKGHQYANIQQRTNATGNALDNEFSYLRNEWRNPTKQNNKIKAFGLRDEYSTDTAGIFDYKSNAYGVAYVHEDEKVRMGNSSGWYAGAVTNRFRFKDLGKSREDQTMIKAGIFKTMSPKKDYNGALQWTVAGDVFAGINNMKRKFWVVDDTFEAKSTYHTYGAALKNELSYDIRMSERTHLRPFGVLKMEYGRFNDVKENSGQVRLQVKGNDYFSVKPETGVEFKYVQPLAVKTNLTVGLTAAYENEIGKLQNGNQARVRYTTADWYNLEKEKEDRRGNGKFDLNIGVDNTRFGITVNAGYDTKGNNVRGGIGFRAIY</sequence>
<accession>A0A510KW01</accession>
<protein>
    <submittedName>
        <fullName evidence="3">Autotransporter beta-domain protein</fullName>
    </submittedName>
</protein>
<dbReference type="EMBL" id="AP019841">
    <property type="protein sequence ID" value="BBM55824.1"/>
    <property type="molecule type" value="Genomic_DNA"/>
</dbReference>
<dbReference type="InterPro" id="IPR036709">
    <property type="entry name" value="Autotransporte_beta_dom_sf"/>
</dbReference>
<name>A0A510KW01_9FUSO</name>
<dbReference type="RefSeq" id="WP_147004444.1">
    <property type="nucleotide sequence ID" value="NZ_AP019841.1"/>
</dbReference>
<organism evidence="3 4">
    <name type="scientific">Leptotrichia wadei</name>
    <dbReference type="NCBI Taxonomy" id="157687"/>
    <lineage>
        <taxon>Bacteria</taxon>
        <taxon>Fusobacteriati</taxon>
        <taxon>Fusobacteriota</taxon>
        <taxon>Fusobacteriia</taxon>
        <taxon>Fusobacteriales</taxon>
        <taxon>Leptotrichiaceae</taxon>
        <taxon>Leptotrichia</taxon>
    </lineage>
</organism>
<evidence type="ECO:0000256" key="1">
    <source>
        <dbReference type="SAM" id="MobiDB-lite"/>
    </source>
</evidence>
<dbReference type="InterPro" id="IPR053787">
    <property type="entry name" value="Autotransptr-assoc_N"/>
</dbReference>
<dbReference type="SUPFAM" id="SSF103515">
    <property type="entry name" value="Autotransporter"/>
    <property type="match status" value="1"/>
</dbReference>